<proteinExistence type="predicted"/>
<dbReference type="Proteomes" id="UP000324222">
    <property type="component" value="Unassembled WGS sequence"/>
</dbReference>
<organism evidence="1 2">
    <name type="scientific">Portunus trituberculatus</name>
    <name type="common">Swimming crab</name>
    <name type="synonym">Neptunus trituberculatus</name>
    <dbReference type="NCBI Taxonomy" id="210409"/>
    <lineage>
        <taxon>Eukaryota</taxon>
        <taxon>Metazoa</taxon>
        <taxon>Ecdysozoa</taxon>
        <taxon>Arthropoda</taxon>
        <taxon>Crustacea</taxon>
        <taxon>Multicrustacea</taxon>
        <taxon>Malacostraca</taxon>
        <taxon>Eumalacostraca</taxon>
        <taxon>Eucarida</taxon>
        <taxon>Decapoda</taxon>
        <taxon>Pleocyemata</taxon>
        <taxon>Brachyura</taxon>
        <taxon>Eubrachyura</taxon>
        <taxon>Portunoidea</taxon>
        <taxon>Portunidae</taxon>
        <taxon>Portuninae</taxon>
        <taxon>Portunus</taxon>
    </lineage>
</organism>
<reference evidence="1 2" key="1">
    <citation type="submission" date="2019-05" db="EMBL/GenBank/DDBJ databases">
        <title>Another draft genome of Portunus trituberculatus and its Hox gene families provides insights of decapod evolution.</title>
        <authorList>
            <person name="Jeong J.-H."/>
            <person name="Song I."/>
            <person name="Kim S."/>
            <person name="Choi T."/>
            <person name="Kim D."/>
            <person name="Ryu S."/>
            <person name="Kim W."/>
        </authorList>
    </citation>
    <scope>NUCLEOTIDE SEQUENCE [LARGE SCALE GENOMIC DNA]</scope>
    <source>
        <tissue evidence="1">Muscle</tissue>
    </source>
</reference>
<accession>A0A5B7EPN6</accession>
<evidence type="ECO:0000313" key="2">
    <source>
        <dbReference type="Proteomes" id="UP000324222"/>
    </source>
</evidence>
<dbReference type="AlphaFoldDB" id="A0A5B7EPN6"/>
<keyword evidence="2" id="KW-1185">Reference proteome</keyword>
<dbReference type="EMBL" id="VSRR010003533">
    <property type="protein sequence ID" value="MPC36491.1"/>
    <property type="molecule type" value="Genomic_DNA"/>
</dbReference>
<comment type="caution">
    <text evidence="1">The sequence shown here is derived from an EMBL/GenBank/DDBJ whole genome shotgun (WGS) entry which is preliminary data.</text>
</comment>
<gene>
    <name evidence="1" type="ORF">E2C01_029951</name>
</gene>
<evidence type="ECO:0000313" key="1">
    <source>
        <dbReference type="EMBL" id="MPC36491.1"/>
    </source>
</evidence>
<protein>
    <submittedName>
        <fullName evidence="1">Uncharacterized protein</fullName>
    </submittedName>
</protein>
<sequence>MGRKACQEWSLCPRKTLGSARVSLSPRPPPAALLELTGQRCDLPDAAFRILASDTFHAGFNTPGATVARDATQVCAGRAAQRWSSFFKSPRPASLLKLSPVCRAPASRDRSSGGERIIIVSTRGRAGGGRWSAAAEAVPSGE</sequence>
<name>A0A5B7EPN6_PORTR</name>